<proteinExistence type="predicted"/>
<keyword evidence="1 2" id="KW-0238">DNA-binding</keyword>
<dbReference type="InterPro" id="IPR001647">
    <property type="entry name" value="HTH_TetR"/>
</dbReference>
<organism evidence="4 5">
    <name type="scientific">Methylomusa anaerophila</name>
    <dbReference type="NCBI Taxonomy" id="1930071"/>
    <lineage>
        <taxon>Bacteria</taxon>
        <taxon>Bacillati</taxon>
        <taxon>Bacillota</taxon>
        <taxon>Negativicutes</taxon>
        <taxon>Selenomonadales</taxon>
        <taxon>Sporomusaceae</taxon>
        <taxon>Methylomusa</taxon>
    </lineage>
</organism>
<keyword evidence="5" id="KW-1185">Reference proteome</keyword>
<dbReference type="SUPFAM" id="SSF46689">
    <property type="entry name" value="Homeodomain-like"/>
    <property type="match status" value="1"/>
</dbReference>
<dbReference type="KEGG" id="mana:MAMMFC1_01578"/>
<dbReference type="RefSeq" id="WP_126307917.1">
    <property type="nucleotide sequence ID" value="NZ_AP018449.1"/>
</dbReference>
<evidence type="ECO:0000313" key="4">
    <source>
        <dbReference type="EMBL" id="BBB90911.1"/>
    </source>
</evidence>
<dbReference type="Proteomes" id="UP000276437">
    <property type="component" value="Chromosome"/>
</dbReference>
<dbReference type="Gene3D" id="1.10.357.10">
    <property type="entry name" value="Tetracycline Repressor, domain 2"/>
    <property type="match status" value="1"/>
</dbReference>
<dbReference type="InterPro" id="IPR050624">
    <property type="entry name" value="HTH-type_Tx_Regulator"/>
</dbReference>
<evidence type="ECO:0000256" key="2">
    <source>
        <dbReference type="PROSITE-ProRule" id="PRU00335"/>
    </source>
</evidence>
<feature type="DNA-binding region" description="H-T-H motif" evidence="2">
    <location>
        <begin position="32"/>
        <end position="51"/>
    </location>
</feature>
<dbReference type="PROSITE" id="PS50977">
    <property type="entry name" value="HTH_TETR_2"/>
    <property type="match status" value="1"/>
</dbReference>
<accession>A0A348AIL3</accession>
<name>A0A348AIL3_9FIRM</name>
<dbReference type="GO" id="GO:0003677">
    <property type="term" value="F:DNA binding"/>
    <property type="evidence" value="ECO:0007669"/>
    <property type="project" value="UniProtKB-UniRule"/>
</dbReference>
<dbReference type="Pfam" id="PF14278">
    <property type="entry name" value="TetR_C_8"/>
    <property type="match status" value="1"/>
</dbReference>
<evidence type="ECO:0000313" key="5">
    <source>
        <dbReference type="Proteomes" id="UP000276437"/>
    </source>
</evidence>
<dbReference type="PANTHER" id="PTHR43479:SF7">
    <property type="entry name" value="TETR-FAMILY TRANSCRIPTIONAL REGULATOR"/>
    <property type="match status" value="1"/>
</dbReference>
<dbReference type="OrthoDB" id="9810250at2"/>
<sequence>MNRIDRRIVKTKEGIRKAFLQLIPSKEFHLITVTELANLANIDRKTFYLHYNSTADILKEFETELAGKVLMLLKKNQTFDINSFFQGLNKIMMEDIGLYRRISETTSYAFLQTECKDILKNTIKESFYTKSGMSAEKFNVYAEYIASGIVGIYTNWLSSISEMSLEELTDTAKDAVSNGWNKIII</sequence>
<reference evidence="4 5" key="1">
    <citation type="journal article" date="2018" name="Int. J. Syst. Evol. Microbiol.">
        <title>Methylomusa anaerophila gen. nov., sp. nov., an anaerobic methanol-utilizing bacterium isolated from a microbial fuel cell.</title>
        <authorList>
            <person name="Amano N."/>
            <person name="Yamamuro A."/>
            <person name="Miyahara M."/>
            <person name="Kouzuma A."/>
            <person name="Abe T."/>
            <person name="Watanabe K."/>
        </authorList>
    </citation>
    <scope>NUCLEOTIDE SEQUENCE [LARGE SCALE GENOMIC DNA]</scope>
    <source>
        <strain evidence="4 5">MMFC1</strain>
    </source>
</reference>
<protein>
    <recommendedName>
        <fullName evidence="3">HTH tetR-type domain-containing protein</fullName>
    </recommendedName>
</protein>
<dbReference type="InterPro" id="IPR009057">
    <property type="entry name" value="Homeodomain-like_sf"/>
</dbReference>
<gene>
    <name evidence="4" type="ORF">MAMMFC1_01578</name>
</gene>
<feature type="domain" description="HTH tetR-type" evidence="3">
    <location>
        <begin position="9"/>
        <end position="69"/>
    </location>
</feature>
<dbReference type="PANTHER" id="PTHR43479">
    <property type="entry name" value="ACREF/ENVCD OPERON REPRESSOR-RELATED"/>
    <property type="match status" value="1"/>
</dbReference>
<evidence type="ECO:0000256" key="1">
    <source>
        <dbReference type="ARBA" id="ARBA00023125"/>
    </source>
</evidence>
<dbReference type="EMBL" id="AP018449">
    <property type="protein sequence ID" value="BBB90911.1"/>
    <property type="molecule type" value="Genomic_DNA"/>
</dbReference>
<dbReference type="InterPro" id="IPR039532">
    <property type="entry name" value="TetR_C_Firmicutes"/>
</dbReference>
<dbReference type="AlphaFoldDB" id="A0A348AIL3"/>
<evidence type="ECO:0000259" key="3">
    <source>
        <dbReference type="PROSITE" id="PS50977"/>
    </source>
</evidence>